<dbReference type="EMBL" id="JBHSWV010000070">
    <property type="protein sequence ID" value="MFC6764293.1"/>
    <property type="molecule type" value="Genomic_DNA"/>
</dbReference>
<evidence type="ECO:0000313" key="2">
    <source>
        <dbReference type="EMBL" id="MFC6764293.1"/>
    </source>
</evidence>
<gene>
    <name evidence="2" type="ORF">ACFQE6_04305</name>
</gene>
<keyword evidence="1" id="KW-0812">Transmembrane</keyword>
<protein>
    <submittedName>
        <fullName evidence="2">Uncharacterized protein</fullName>
    </submittedName>
</protein>
<feature type="transmembrane region" description="Helical" evidence="1">
    <location>
        <begin position="105"/>
        <end position="125"/>
    </location>
</feature>
<dbReference type="RefSeq" id="WP_273737367.1">
    <property type="nucleotide sequence ID" value="NZ_JAQIVI010000070.1"/>
</dbReference>
<sequence>MDKERLPRWGWLLIGLFLAAMVANLLNLFVLGPTVLPEAYRSITVIAIMSPVLIYVGIWYDEDRQRYWTSSRAKIAGDVLFVVTGAALGSAITLVAIVGFGLSNFLTDILAMGAGFLLSWGLFWWRNQGLYADEPAR</sequence>
<proteinExistence type="predicted"/>
<feature type="transmembrane region" description="Helical" evidence="1">
    <location>
        <begin position="12"/>
        <end position="33"/>
    </location>
</feature>
<accession>A0ABD5SGU6</accession>
<evidence type="ECO:0000256" key="1">
    <source>
        <dbReference type="SAM" id="Phobius"/>
    </source>
</evidence>
<comment type="caution">
    <text evidence="2">The sequence shown here is derived from an EMBL/GenBank/DDBJ whole genome shotgun (WGS) entry which is preliminary data.</text>
</comment>
<keyword evidence="3" id="KW-1185">Reference proteome</keyword>
<keyword evidence="1" id="KW-1133">Transmembrane helix</keyword>
<feature type="transmembrane region" description="Helical" evidence="1">
    <location>
        <begin position="79"/>
        <end position="99"/>
    </location>
</feature>
<keyword evidence="1" id="KW-0472">Membrane</keyword>
<feature type="transmembrane region" description="Helical" evidence="1">
    <location>
        <begin position="39"/>
        <end position="58"/>
    </location>
</feature>
<dbReference type="Proteomes" id="UP001596383">
    <property type="component" value="Unassembled WGS sequence"/>
</dbReference>
<dbReference type="AlphaFoldDB" id="A0ABD5SGU6"/>
<evidence type="ECO:0000313" key="3">
    <source>
        <dbReference type="Proteomes" id="UP001596383"/>
    </source>
</evidence>
<reference evidence="2 3" key="1">
    <citation type="journal article" date="2019" name="Int. J. Syst. Evol. Microbiol.">
        <title>The Global Catalogue of Microorganisms (GCM) 10K type strain sequencing project: providing services to taxonomists for standard genome sequencing and annotation.</title>
        <authorList>
            <consortium name="The Broad Institute Genomics Platform"/>
            <consortium name="The Broad Institute Genome Sequencing Center for Infectious Disease"/>
            <person name="Wu L."/>
            <person name="Ma J."/>
        </authorList>
    </citation>
    <scope>NUCLEOTIDE SEQUENCE [LARGE SCALE GENOMIC DNA]</scope>
    <source>
        <strain evidence="2 3">LMG 29247</strain>
    </source>
</reference>
<organism evidence="2 3">
    <name type="scientific">Natrinema soli</name>
    <dbReference type="NCBI Taxonomy" id="1930624"/>
    <lineage>
        <taxon>Archaea</taxon>
        <taxon>Methanobacteriati</taxon>
        <taxon>Methanobacteriota</taxon>
        <taxon>Stenosarchaea group</taxon>
        <taxon>Halobacteria</taxon>
        <taxon>Halobacteriales</taxon>
        <taxon>Natrialbaceae</taxon>
        <taxon>Natrinema</taxon>
    </lineage>
</organism>
<name>A0ABD5SGU6_9EURY</name>